<evidence type="ECO:0000256" key="2">
    <source>
        <dbReference type="ARBA" id="ARBA00022643"/>
    </source>
</evidence>
<evidence type="ECO:0000256" key="3">
    <source>
        <dbReference type="ARBA" id="ARBA00022991"/>
    </source>
</evidence>
<protein>
    <submittedName>
        <fullName evidence="8">PAS domain S-box-containing protein</fullName>
    </submittedName>
</protein>
<dbReference type="Pfam" id="PF04967">
    <property type="entry name" value="HTH_10"/>
    <property type="match status" value="1"/>
</dbReference>
<dbReference type="PROSITE" id="PS50113">
    <property type="entry name" value="PAC"/>
    <property type="match status" value="1"/>
</dbReference>
<evidence type="ECO:0000256" key="5">
    <source>
        <dbReference type="ARBA" id="ARBA00023163"/>
    </source>
</evidence>
<dbReference type="STRING" id="355548.SAMN04487945_2137"/>
<dbReference type="InterPro" id="IPR013324">
    <property type="entry name" value="RNA_pol_sigma_r3/r4-like"/>
</dbReference>
<dbReference type="PANTHER" id="PTHR47429">
    <property type="entry name" value="PROTEIN TWIN LOV 1"/>
    <property type="match status" value="1"/>
</dbReference>
<dbReference type="InterPro" id="IPR036388">
    <property type="entry name" value="WH-like_DNA-bd_sf"/>
</dbReference>
<evidence type="ECO:0000313" key="9">
    <source>
        <dbReference type="Proteomes" id="UP000198518"/>
    </source>
</evidence>
<sequence length="549" mass="59051">MTEPESVREAARAVDVDESLKERAMDEAPVGITISDPSLPDNPLVYVNDAYERLTGYSREEVIGRNCRLLQGPDTREEPVAEMRRAIDAGERVSVELRNYRKDGTEFWNRVEVAPIYEDGAVTNYVGFQTDVTRRVLAERAARERAHGLRDERATLARVLDRVNGLLGDVTTALVQATTREGLQRAVCRRVSSGDSYAFAWIGEYDYASEAVKPAVAVAGDGTELTDFEVSLGDDDPAVRAVETDTVQVVDASTGGGLPGVALPSRFESMAVVPLTYHDSTYGVLCICATTEAFDDHERVVLRAIGRATATGINAVESHRRVETDERTELTYDLSSATWFVTDLAAAADCDLEYVGAERTDGSLTLLFDASAFDGDPGGLADEVDGVRASSLVADHSNGTLLAFEVLDSSLVAALAERGVDVDAIEATPDDAELVLDAPGDADPRSLTDVVEDRCPGAELAAIQEHASPPSSERAALASVADDLTERQRVVLKRAYAAGFFDSTRDVSGAELADSMGLSPSTFHQHRRAALRKLVGAAIECDDLDDTLT</sequence>
<dbReference type="InterPro" id="IPR031803">
    <property type="entry name" value="BAT_GAF/HTH-assoc"/>
</dbReference>
<reference evidence="8 9" key="1">
    <citation type="submission" date="2016-10" db="EMBL/GenBank/DDBJ databases">
        <authorList>
            <person name="de Groot N.N."/>
        </authorList>
    </citation>
    <scope>NUCLEOTIDE SEQUENCE [LARGE SCALE GENOMIC DNA]</scope>
    <source>
        <strain evidence="8 9">CGMCC 1.5337</strain>
    </source>
</reference>
<dbReference type="SUPFAM" id="SSF55785">
    <property type="entry name" value="PYP-like sensor domain (PAS domain)"/>
    <property type="match status" value="1"/>
</dbReference>
<gene>
    <name evidence="8" type="ORF">SAMN04487945_2137</name>
</gene>
<dbReference type="InterPro" id="IPR029016">
    <property type="entry name" value="GAF-like_dom_sf"/>
</dbReference>
<feature type="domain" description="PAC" evidence="7">
    <location>
        <begin position="93"/>
        <end position="144"/>
    </location>
</feature>
<name>A0A1I0Q097_9EURY</name>
<keyword evidence="1" id="KW-0285">Flavoprotein</keyword>
<dbReference type="PANTHER" id="PTHR47429:SF2">
    <property type="entry name" value="PROTEIN TWIN LOV 1"/>
    <property type="match status" value="1"/>
</dbReference>
<evidence type="ECO:0000259" key="6">
    <source>
        <dbReference type="PROSITE" id="PS50112"/>
    </source>
</evidence>
<keyword evidence="9" id="KW-1185">Reference proteome</keyword>
<dbReference type="InterPro" id="IPR003018">
    <property type="entry name" value="GAF"/>
</dbReference>
<keyword evidence="2" id="KW-0288">FMN</keyword>
<evidence type="ECO:0000256" key="1">
    <source>
        <dbReference type="ARBA" id="ARBA00022630"/>
    </source>
</evidence>
<evidence type="ECO:0000259" key="7">
    <source>
        <dbReference type="PROSITE" id="PS50113"/>
    </source>
</evidence>
<dbReference type="Pfam" id="PF13185">
    <property type="entry name" value="GAF_2"/>
    <property type="match status" value="1"/>
</dbReference>
<dbReference type="Gene3D" id="3.30.450.20">
    <property type="entry name" value="PAS domain"/>
    <property type="match status" value="1"/>
</dbReference>
<proteinExistence type="predicted"/>
<dbReference type="AlphaFoldDB" id="A0A1I0Q097"/>
<keyword evidence="3" id="KW-0157">Chromophore</keyword>
<dbReference type="InterPro" id="IPR000700">
    <property type="entry name" value="PAS-assoc_C"/>
</dbReference>
<dbReference type="PROSITE" id="PS50112">
    <property type="entry name" value="PAS"/>
    <property type="match status" value="1"/>
</dbReference>
<dbReference type="OrthoDB" id="106505at2157"/>
<dbReference type="SMART" id="SM00065">
    <property type="entry name" value="GAF"/>
    <property type="match status" value="1"/>
</dbReference>
<organism evidence="8 9">
    <name type="scientific">Halobacterium jilantaiense</name>
    <dbReference type="NCBI Taxonomy" id="355548"/>
    <lineage>
        <taxon>Archaea</taxon>
        <taxon>Methanobacteriati</taxon>
        <taxon>Methanobacteriota</taxon>
        <taxon>Stenosarchaea group</taxon>
        <taxon>Halobacteria</taxon>
        <taxon>Halobacteriales</taxon>
        <taxon>Halobacteriaceae</taxon>
        <taxon>Halobacterium</taxon>
    </lineage>
</organism>
<evidence type="ECO:0000256" key="4">
    <source>
        <dbReference type="ARBA" id="ARBA00023015"/>
    </source>
</evidence>
<keyword evidence="5" id="KW-0804">Transcription</keyword>
<dbReference type="Pfam" id="PF13426">
    <property type="entry name" value="PAS_9"/>
    <property type="match status" value="1"/>
</dbReference>
<dbReference type="SUPFAM" id="SSF55781">
    <property type="entry name" value="GAF domain-like"/>
    <property type="match status" value="1"/>
</dbReference>
<dbReference type="SUPFAM" id="SSF88659">
    <property type="entry name" value="Sigma3 and sigma4 domains of RNA polymerase sigma factors"/>
    <property type="match status" value="1"/>
</dbReference>
<dbReference type="NCBIfam" id="TIGR00229">
    <property type="entry name" value="sensory_box"/>
    <property type="match status" value="1"/>
</dbReference>
<dbReference type="InterPro" id="IPR035965">
    <property type="entry name" value="PAS-like_dom_sf"/>
</dbReference>
<dbReference type="InterPro" id="IPR001610">
    <property type="entry name" value="PAC"/>
</dbReference>
<dbReference type="InterPro" id="IPR000014">
    <property type="entry name" value="PAS"/>
</dbReference>
<dbReference type="CDD" id="cd00130">
    <property type="entry name" value="PAS"/>
    <property type="match status" value="1"/>
</dbReference>
<feature type="domain" description="PAS" evidence="6">
    <location>
        <begin position="17"/>
        <end position="90"/>
    </location>
</feature>
<accession>A0A1I0Q097</accession>
<dbReference type="RefSeq" id="WP_089669376.1">
    <property type="nucleotide sequence ID" value="NZ_FOJA01000001.1"/>
</dbReference>
<dbReference type="InterPro" id="IPR007050">
    <property type="entry name" value="HTH_bacterioopsin"/>
</dbReference>
<dbReference type="EMBL" id="FOJA01000001">
    <property type="protein sequence ID" value="SEW20176.1"/>
    <property type="molecule type" value="Genomic_DNA"/>
</dbReference>
<dbReference type="Gene3D" id="1.10.10.10">
    <property type="entry name" value="Winged helix-like DNA-binding domain superfamily/Winged helix DNA-binding domain"/>
    <property type="match status" value="1"/>
</dbReference>
<dbReference type="SMART" id="SM00091">
    <property type="entry name" value="PAS"/>
    <property type="match status" value="1"/>
</dbReference>
<keyword evidence="4" id="KW-0805">Transcription regulation</keyword>
<dbReference type="SMART" id="SM00086">
    <property type="entry name" value="PAC"/>
    <property type="match status" value="1"/>
</dbReference>
<dbReference type="Proteomes" id="UP000198518">
    <property type="component" value="Unassembled WGS sequence"/>
</dbReference>
<dbReference type="Pfam" id="PF15915">
    <property type="entry name" value="BAT"/>
    <property type="match status" value="1"/>
</dbReference>
<evidence type="ECO:0000313" key="8">
    <source>
        <dbReference type="EMBL" id="SEW20176.1"/>
    </source>
</evidence>
<dbReference type="Gene3D" id="3.30.450.40">
    <property type="match status" value="1"/>
</dbReference>